<name>A0A951UMS0_9CYAN</name>
<organism evidence="1 2">
    <name type="scientific">Drouetiella hepatica Uher 2000/2452</name>
    <dbReference type="NCBI Taxonomy" id="904376"/>
    <lineage>
        <taxon>Bacteria</taxon>
        <taxon>Bacillati</taxon>
        <taxon>Cyanobacteriota</taxon>
        <taxon>Cyanophyceae</taxon>
        <taxon>Oculatellales</taxon>
        <taxon>Oculatellaceae</taxon>
        <taxon>Drouetiella</taxon>
    </lineage>
</organism>
<evidence type="ECO:0000313" key="2">
    <source>
        <dbReference type="Proteomes" id="UP000757435"/>
    </source>
</evidence>
<reference evidence="1" key="1">
    <citation type="submission" date="2021-05" db="EMBL/GenBank/DDBJ databases">
        <authorList>
            <person name="Pietrasiak N."/>
            <person name="Ward R."/>
            <person name="Stajich J.E."/>
            <person name="Kurbessoian T."/>
        </authorList>
    </citation>
    <scope>NUCLEOTIDE SEQUENCE</scope>
    <source>
        <strain evidence="1">UHER 2000/2452</strain>
    </source>
</reference>
<comment type="caution">
    <text evidence="1">The sequence shown here is derived from an EMBL/GenBank/DDBJ whole genome shotgun (WGS) entry which is preliminary data.</text>
</comment>
<evidence type="ECO:0000313" key="1">
    <source>
        <dbReference type="EMBL" id="MBW4657938.1"/>
    </source>
</evidence>
<dbReference type="EMBL" id="JAHHHD010000003">
    <property type="protein sequence ID" value="MBW4657938.1"/>
    <property type="molecule type" value="Genomic_DNA"/>
</dbReference>
<reference evidence="1" key="2">
    <citation type="journal article" date="2022" name="Microbiol. Resour. Announc.">
        <title>Metagenome Sequencing to Explore Phylogenomics of Terrestrial Cyanobacteria.</title>
        <authorList>
            <person name="Ward R.D."/>
            <person name="Stajich J.E."/>
            <person name="Johansen J.R."/>
            <person name="Huntemann M."/>
            <person name="Clum A."/>
            <person name="Foster B."/>
            <person name="Foster B."/>
            <person name="Roux S."/>
            <person name="Palaniappan K."/>
            <person name="Varghese N."/>
            <person name="Mukherjee S."/>
            <person name="Reddy T.B.K."/>
            <person name="Daum C."/>
            <person name="Copeland A."/>
            <person name="Chen I.A."/>
            <person name="Ivanova N.N."/>
            <person name="Kyrpides N.C."/>
            <person name="Shapiro N."/>
            <person name="Eloe-Fadrosh E.A."/>
            <person name="Pietrasiak N."/>
        </authorList>
    </citation>
    <scope>NUCLEOTIDE SEQUENCE</scope>
    <source>
        <strain evidence="1">UHER 2000/2452</strain>
    </source>
</reference>
<accession>A0A951UMS0</accession>
<sequence length="104" mass="11862">MKIVWEHSIYVGEAPVFCAICDRRSYPIKNSHNQLLLAVIYDKRGVVWGEACRDCVAAGSEAIQARLQERMLALQKKMDGLQMLSAEKIETPSLEQEFQIHLRS</sequence>
<dbReference type="AlphaFoldDB" id="A0A951UMS0"/>
<gene>
    <name evidence="1" type="ORF">KME15_04635</name>
</gene>
<dbReference type="Proteomes" id="UP000757435">
    <property type="component" value="Unassembled WGS sequence"/>
</dbReference>
<proteinExistence type="predicted"/>
<protein>
    <submittedName>
        <fullName evidence="1">Uncharacterized protein</fullName>
    </submittedName>
</protein>